<dbReference type="EMBL" id="GBXM01042159">
    <property type="protein sequence ID" value="JAH66418.1"/>
    <property type="molecule type" value="Transcribed_RNA"/>
</dbReference>
<proteinExistence type="predicted"/>
<reference evidence="1" key="2">
    <citation type="journal article" date="2015" name="Fish Shellfish Immunol.">
        <title>Early steps in the European eel (Anguilla anguilla)-Vibrio vulnificus interaction in the gills: Role of the RtxA13 toxin.</title>
        <authorList>
            <person name="Callol A."/>
            <person name="Pajuelo D."/>
            <person name="Ebbesson L."/>
            <person name="Teles M."/>
            <person name="MacKenzie S."/>
            <person name="Amaro C."/>
        </authorList>
    </citation>
    <scope>NUCLEOTIDE SEQUENCE</scope>
</reference>
<dbReference type="AlphaFoldDB" id="A0A0E9UN86"/>
<protein>
    <submittedName>
        <fullName evidence="1">Uncharacterized protein</fullName>
    </submittedName>
</protein>
<name>A0A0E9UN86_ANGAN</name>
<evidence type="ECO:0000313" key="1">
    <source>
        <dbReference type="EMBL" id="JAH66418.1"/>
    </source>
</evidence>
<sequence>MHRKICEKANRFCSACAREFPYRALKIGP</sequence>
<accession>A0A0E9UN86</accession>
<reference evidence="1" key="1">
    <citation type="submission" date="2014-11" db="EMBL/GenBank/DDBJ databases">
        <authorList>
            <person name="Amaro Gonzalez C."/>
        </authorList>
    </citation>
    <scope>NUCLEOTIDE SEQUENCE</scope>
</reference>
<organism evidence="1">
    <name type="scientific">Anguilla anguilla</name>
    <name type="common">European freshwater eel</name>
    <name type="synonym">Muraena anguilla</name>
    <dbReference type="NCBI Taxonomy" id="7936"/>
    <lineage>
        <taxon>Eukaryota</taxon>
        <taxon>Metazoa</taxon>
        <taxon>Chordata</taxon>
        <taxon>Craniata</taxon>
        <taxon>Vertebrata</taxon>
        <taxon>Euteleostomi</taxon>
        <taxon>Actinopterygii</taxon>
        <taxon>Neopterygii</taxon>
        <taxon>Teleostei</taxon>
        <taxon>Anguilliformes</taxon>
        <taxon>Anguillidae</taxon>
        <taxon>Anguilla</taxon>
    </lineage>
</organism>